<organism evidence="2">
    <name type="scientific">Arion vulgaris</name>
    <dbReference type="NCBI Taxonomy" id="1028688"/>
    <lineage>
        <taxon>Eukaryota</taxon>
        <taxon>Metazoa</taxon>
        <taxon>Spiralia</taxon>
        <taxon>Lophotrochozoa</taxon>
        <taxon>Mollusca</taxon>
        <taxon>Gastropoda</taxon>
        <taxon>Heterobranchia</taxon>
        <taxon>Euthyneura</taxon>
        <taxon>Panpulmonata</taxon>
        <taxon>Eupulmonata</taxon>
        <taxon>Stylommatophora</taxon>
        <taxon>Helicina</taxon>
        <taxon>Arionoidea</taxon>
        <taxon>Arionidae</taxon>
        <taxon>Arion</taxon>
    </lineage>
</organism>
<proteinExistence type="predicted"/>
<name>A0A0B7BBE8_9EUPU</name>
<feature type="non-terminal residue" evidence="2">
    <location>
        <position position="70"/>
    </location>
</feature>
<evidence type="ECO:0000313" key="2">
    <source>
        <dbReference type="EMBL" id="CEK90679.1"/>
    </source>
</evidence>
<evidence type="ECO:0000256" key="1">
    <source>
        <dbReference type="SAM" id="MobiDB-lite"/>
    </source>
</evidence>
<protein>
    <submittedName>
        <fullName evidence="2">Uncharacterized protein</fullName>
    </submittedName>
</protein>
<reference evidence="2" key="1">
    <citation type="submission" date="2014-12" db="EMBL/GenBank/DDBJ databases">
        <title>Insight into the proteome of Arion vulgaris.</title>
        <authorList>
            <person name="Aradska J."/>
            <person name="Bulat T."/>
            <person name="Smidak R."/>
            <person name="Sarate P."/>
            <person name="Gangsoo J."/>
            <person name="Sialana F."/>
            <person name="Bilban M."/>
            <person name="Lubec G."/>
        </authorList>
    </citation>
    <scope>NUCLEOTIDE SEQUENCE</scope>
    <source>
        <tissue evidence="2">Skin</tissue>
    </source>
</reference>
<accession>A0A0B7BBE8</accession>
<gene>
    <name evidence="2" type="primary">ORF177947</name>
</gene>
<sequence length="70" mass="7311">AKKIVSILESGVLMDSANFGASDFSDLDGDGNGDEKDSLEGDVLEEIDHDSLSENARLGHDGDADSLDGE</sequence>
<feature type="compositionally biased region" description="Basic and acidic residues" evidence="1">
    <location>
        <begin position="49"/>
        <end position="63"/>
    </location>
</feature>
<feature type="non-terminal residue" evidence="2">
    <location>
        <position position="1"/>
    </location>
</feature>
<dbReference type="AlphaFoldDB" id="A0A0B7BBE8"/>
<dbReference type="EMBL" id="HACG01043814">
    <property type="protein sequence ID" value="CEK90679.1"/>
    <property type="molecule type" value="Transcribed_RNA"/>
</dbReference>
<feature type="region of interest" description="Disordered" evidence="1">
    <location>
        <begin position="18"/>
        <end position="70"/>
    </location>
</feature>